<feature type="domain" description="Radical SAM core" evidence="16">
    <location>
        <begin position="49"/>
        <end position="282"/>
    </location>
</feature>
<dbReference type="PIRSF" id="PIRSF000167">
    <property type="entry name" value="HemN"/>
    <property type="match status" value="1"/>
</dbReference>
<dbReference type="Gene3D" id="1.10.10.920">
    <property type="match status" value="1"/>
</dbReference>
<dbReference type="InterPro" id="IPR004558">
    <property type="entry name" value="Coprogen_oxidase_HemN"/>
</dbReference>
<dbReference type="InterPro" id="IPR023404">
    <property type="entry name" value="rSAM_horseshoe"/>
</dbReference>
<protein>
    <recommendedName>
        <fullName evidence="15">Coproporphyrinogen-III oxidase</fullName>
        <ecNumber evidence="15">1.3.98.3</ecNumber>
    </recommendedName>
</protein>
<keyword evidence="6 15" id="KW-0963">Cytoplasm</keyword>
<evidence type="ECO:0000256" key="7">
    <source>
        <dbReference type="ARBA" id="ARBA00022691"/>
    </source>
</evidence>
<comment type="function">
    <text evidence="13">Involved in the heme biosynthesis. Catalyzes the anaerobic oxidative decarboxylation of propionate groups of rings A and B of coproporphyrinogen III to yield the vinyl groups in protoporphyrinogen IX.</text>
</comment>
<dbReference type="InterPro" id="IPR034505">
    <property type="entry name" value="Coproporphyrinogen-III_oxidase"/>
</dbReference>
<comment type="subcellular location">
    <subcellularLocation>
        <location evidence="1 15">Cytoplasm</location>
    </subcellularLocation>
</comment>
<keyword evidence="10 15" id="KW-0408">Iron</keyword>
<proteinExistence type="inferred from homology"/>
<reference evidence="18" key="1">
    <citation type="journal article" date="2019" name="Int. J. Syst. Evol. Microbiol.">
        <title>The Global Catalogue of Microorganisms (GCM) 10K type strain sequencing project: providing services to taxonomists for standard genome sequencing and annotation.</title>
        <authorList>
            <consortium name="The Broad Institute Genomics Platform"/>
            <consortium name="The Broad Institute Genome Sequencing Center for Infectious Disease"/>
            <person name="Wu L."/>
            <person name="Ma J."/>
        </authorList>
    </citation>
    <scope>NUCLEOTIDE SEQUENCE [LARGE SCALE GENOMIC DNA]</scope>
    <source>
        <strain evidence="18">CGMCC 1.16855</strain>
    </source>
</reference>
<dbReference type="EC" id="1.3.98.3" evidence="15"/>
<evidence type="ECO:0000256" key="2">
    <source>
        <dbReference type="ARBA" id="ARBA00004785"/>
    </source>
</evidence>
<dbReference type="SFLD" id="SFLDS00029">
    <property type="entry name" value="Radical_SAM"/>
    <property type="match status" value="1"/>
</dbReference>
<organism evidence="17 18">
    <name type="scientific">Falsiroseomonas tokyonensis</name>
    <dbReference type="NCBI Taxonomy" id="430521"/>
    <lineage>
        <taxon>Bacteria</taxon>
        <taxon>Pseudomonadati</taxon>
        <taxon>Pseudomonadota</taxon>
        <taxon>Alphaproteobacteria</taxon>
        <taxon>Acetobacterales</taxon>
        <taxon>Roseomonadaceae</taxon>
        <taxon>Falsiroseomonas</taxon>
    </lineage>
</organism>
<keyword evidence="18" id="KW-1185">Reference proteome</keyword>
<keyword evidence="9 15" id="KW-0560">Oxidoreductase</keyword>
<evidence type="ECO:0000256" key="4">
    <source>
        <dbReference type="ARBA" id="ARBA00011245"/>
    </source>
</evidence>
<evidence type="ECO:0000256" key="10">
    <source>
        <dbReference type="ARBA" id="ARBA00023004"/>
    </source>
</evidence>
<dbReference type="InterPro" id="IPR058240">
    <property type="entry name" value="rSAM_sf"/>
</dbReference>
<evidence type="ECO:0000313" key="18">
    <source>
        <dbReference type="Proteomes" id="UP001595420"/>
    </source>
</evidence>
<dbReference type="Proteomes" id="UP001595420">
    <property type="component" value="Unassembled WGS sequence"/>
</dbReference>
<dbReference type="SMART" id="SM00729">
    <property type="entry name" value="Elp3"/>
    <property type="match status" value="1"/>
</dbReference>
<keyword evidence="7 15" id="KW-0949">S-adenosyl-L-methionine</keyword>
<comment type="cofactor">
    <cofactor evidence="15">
        <name>[4Fe-4S] cluster</name>
        <dbReference type="ChEBI" id="CHEBI:49883"/>
    </cofactor>
    <text evidence="15">Binds 1 [4Fe-4S] cluster. The cluster is coordinated with 3 cysteines and an exchangeable S-adenosyl-L-methionine.</text>
</comment>
<evidence type="ECO:0000256" key="13">
    <source>
        <dbReference type="ARBA" id="ARBA00024295"/>
    </source>
</evidence>
<keyword evidence="8 15" id="KW-0479">Metal-binding</keyword>
<comment type="caution">
    <text evidence="17">The sequence shown here is derived from an EMBL/GenBank/DDBJ whole genome shotgun (WGS) entry which is preliminary data.</text>
</comment>
<comment type="subunit">
    <text evidence="4">Monomer.</text>
</comment>
<keyword evidence="5 15" id="KW-0004">4Fe-4S</keyword>
<evidence type="ECO:0000256" key="8">
    <source>
        <dbReference type="ARBA" id="ARBA00022723"/>
    </source>
</evidence>
<evidence type="ECO:0000313" key="17">
    <source>
        <dbReference type="EMBL" id="MFC3001309.1"/>
    </source>
</evidence>
<evidence type="ECO:0000256" key="11">
    <source>
        <dbReference type="ARBA" id="ARBA00023014"/>
    </source>
</evidence>
<evidence type="ECO:0000256" key="15">
    <source>
        <dbReference type="PIRNR" id="PIRNR000167"/>
    </source>
</evidence>
<evidence type="ECO:0000259" key="16">
    <source>
        <dbReference type="PROSITE" id="PS51918"/>
    </source>
</evidence>
<evidence type="ECO:0000256" key="9">
    <source>
        <dbReference type="ARBA" id="ARBA00023002"/>
    </source>
</evidence>
<evidence type="ECO:0000256" key="5">
    <source>
        <dbReference type="ARBA" id="ARBA00022485"/>
    </source>
</evidence>
<evidence type="ECO:0000256" key="1">
    <source>
        <dbReference type="ARBA" id="ARBA00004496"/>
    </source>
</evidence>
<evidence type="ECO:0000256" key="14">
    <source>
        <dbReference type="ARBA" id="ARBA00048321"/>
    </source>
</evidence>
<evidence type="ECO:0000256" key="12">
    <source>
        <dbReference type="ARBA" id="ARBA00023244"/>
    </source>
</evidence>
<dbReference type="EMBL" id="JBHRSB010000004">
    <property type="protein sequence ID" value="MFC3001309.1"/>
    <property type="molecule type" value="Genomic_DNA"/>
</dbReference>
<dbReference type="PROSITE" id="PS51918">
    <property type="entry name" value="RADICAL_SAM"/>
    <property type="match status" value="1"/>
</dbReference>
<dbReference type="SFLD" id="SFLDG01065">
    <property type="entry name" value="anaerobic_coproporphyrinogen-I"/>
    <property type="match status" value="1"/>
</dbReference>
<dbReference type="Gene3D" id="3.80.30.20">
    <property type="entry name" value="tm_1862 like domain"/>
    <property type="match status" value="1"/>
</dbReference>
<comment type="similarity">
    <text evidence="3 15">Belongs to the anaerobic coproporphyrinogen-III oxidase family.</text>
</comment>
<dbReference type="Pfam" id="PF04055">
    <property type="entry name" value="Radical_SAM"/>
    <property type="match status" value="1"/>
</dbReference>
<comment type="pathway">
    <text evidence="2 15">Porphyrin-containing compound metabolism; protoporphyrin-IX biosynthesis; protoporphyrinogen-IX from coproporphyrinogen-III (AdoMet route): step 1/1.</text>
</comment>
<dbReference type="PANTHER" id="PTHR13932:SF6">
    <property type="entry name" value="OXYGEN-INDEPENDENT COPROPORPHYRINOGEN III OXIDASE"/>
    <property type="match status" value="1"/>
</dbReference>
<dbReference type="PANTHER" id="PTHR13932">
    <property type="entry name" value="COPROPORPHYRINIGEN III OXIDASE"/>
    <property type="match status" value="1"/>
</dbReference>
<dbReference type="InterPro" id="IPR007197">
    <property type="entry name" value="rSAM"/>
</dbReference>
<dbReference type="NCBIfam" id="TIGR00538">
    <property type="entry name" value="hemN"/>
    <property type="match status" value="1"/>
</dbReference>
<dbReference type="RefSeq" id="WP_246602844.1">
    <property type="nucleotide sequence ID" value="NZ_JAFNJS010000004.1"/>
</dbReference>
<sequence>MLITTPRALDSTRLALAERSVPRYTSYPTAPHFHAGIGGRDYAGWLAALAPEATLSLYLHVPYCASMCAYCGCHTKVTRQQAPIEAYVESLIAEIHLLAAATPARRVTHLHWGGGTPSMLGEAGLERVMAAIAWHFDLSALAEHAIELDPRSLTRNLAKTLARLGVTRASLGVQDFNAEVQRAIGRVQPFELVQASVQFLRESGIAAINFDLIHGLPLQGVEGLSHSIHLAHSLAPDRIALFGYAHVPWMKKHQRLIDTALLPGVPERLEQARMARALLGELGYAAIGLDHFVRPEDPMAQAARAGTLRRNFQGYTTDVADALAGLGASSIGRLPQGFGQNEPEIGAWRRRIAAGHLPIARGLALTEDDQARGAVIERLMCDFSVRPPPALLASAWDELCALREAGILTLEDGVVAMTAEGAPFLRLAAAAFDAHLARAGRHSTAV</sequence>
<evidence type="ECO:0000256" key="3">
    <source>
        <dbReference type="ARBA" id="ARBA00005493"/>
    </source>
</evidence>
<name>A0ABV7BW70_9PROT</name>
<evidence type="ECO:0000256" key="6">
    <source>
        <dbReference type="ARBA" id="ARBA00022490"/>
    </source>
</evidence>
<dbReference type="SUPFAM" id="SSF102114">
    <property type="entry name" value="Radical SAM enzymes"/>
    <property type="match status" value="1"/>
</dbReference>
<gene>
    <name evidence="17" type="primary">hemN</name>
    <name evidence="17" type="ORF">ACFOD3_15490</name>
</gene>
<keyword evidence="12 15" id="KW-0627">Porphyrin biosynthesis</keyword>
<comment type="catalytic activity">
    <reaction evidence="14 15">
        <text>coproporphyrinogen III + 2 S-adenosyl-L-methionine = protoporphyrinogen IX + 2 5'-deoxyadenosine + 2 L-methionine + 2 CO2</text>
        <dbReference type="Rhea" id="RHEA:15425"/>
        <dbReference type="ChEBI" id="CHEBI:16526"/>
        <dbReference type="ChEBI" id="CHEBI:17319"/>
        <dbReference type="ChEBI" id="CHEBI:57307"/>
        <dbReference type="ChEBI" id="CHEBI:57309"/>
        <dbReference type="ChEBI" id="CHEBI:57844"/>
        <dbReference type="ChEBI" id="CHEBI:59789"/>
        <dbReference type="EC" id="1.3.98.3"/>
    </reaction>
</comment>
<dbReference type="GO" id="GO:0051989">
    <property type="term" value="F:coproporphyrinogen dehydrogenase activity"/>
    <property type="evidence" value="ECO:0007669"/>
    <property type="project" value="UniProtKB-EC"/>
</dbReference>
<accession>A0ABV7BW70</accession>
<dbReference type="InterPro" id="IPR006638">
    <property type="entry name" value="Elp3/MiaA/NifB-like_rSAM"/>
</dbReference>
<keyword evidence="11 15" id="KW-0411">Iron-sulfur</keyword>